<feature type="transmembrane region" description="Helical" evidence="1">
    <location>
        <begin position="12"/>
        <end position="31"/>
    </location>
</feature>
<evidence type="ECO:0000259" key="2">
    <source>
        <dbReference type="Pfam" id="PF00892"/>
    </source>
</evidence>
<dbReference type="PANTHER" id="PTHR22911">
    <property type="entry name" value="ACYL-MALONYL CONDENSING ENZYME-RELATED"/>
    <property type="match status" value="1"/>
</dbReference>
<organism evidence="3 4">
    <name type="scientific">Dongia rigui</name>
    <dbReference type="NCBI Taxonomy" id="940149"/>
    <lineage>
        <taxon>Bacteria</taxon>
        <taxon>Pseudomonadati</taxon>
        <taxon>Pseudomonadota</taxon>
        <taxon>Alphaproteobacteria</taxon>
        <taxon>Rhodospirillales</taxon>
        <taxon>Dongiaceae</taxon>
        <taxon>Dongia</taxon>
    </lineage>
</organism>
<gene>
    <name evidence="3" type="ORF">SMD31_00940</name>
</gene>
<dbReference type="RefSeq" id="WP_320498700.1">
    <property type="nucleotide sequence ID" value="NZ_JAXCLX010000001.1"/>
</dbReference>
<dbReference type="PANTHER" id="PTHR22911:SF135">
    <property type="entry name" value="BLR4310 PROTEIN"/>
    <property type="match status" value="1"/>
</dbReference>
<keyword evidence="4" id="KW-1185">Reference proteome</keyword>
<dbReference type="InterPro" id="IPR037185">
    <property type="entry name" value="EmrE-like"/>
</dbReference>
<feature type="transmembrane region" description="Helical" evidence="1">
    <location>
        <begin position="183"/>
        <end position="199"/>
    </location>
</feature>
<keyword evidence="1" id="KW-1133">Transmembrane helix</keyword>
<sequence length="298" mass="31075">MSDGAASQSTKGTLLVTAAAICWSLGGLIARQIQTEAWVTVGWRGAIAAVALLIFLLIRDGRGTWTHFRNMGAGGIGVAICFAAASISFVIALQHATVALILVVQSTAPLIAGLLAWIWMRERLGLARIVAMAVAFGGILLMVAKAEGHADLLGMSLSGVIAVSFAVATVLTRRFAHVRMTPATCLGTAIMGVIGFSLAGELAFEVTGSDLFYLFLFGAVQLAIGLILFTTGARLIPAAKAALISLVETVLGAFWVFVFLGENPGIYALYGGILVVGAVAGNTLYDQRRAQRQPLNAA</sequence>
<dbReference type="EMBL" id="JAXCLX010000001">
    <property type="protein sequence ID" value="MDY0870462.1"/>
    <property type="molecule type" value="Genomic_DNA"/>
</dbReference>
<feature type="transmembrane region" description="Helical" evidence="1">
    <location>
        <begin position="126"/>
        <end position="146"/>
    </location>
</feature>
<feature type="transmembrane region" description="Helical" evidence="1">
    <location>
        <begin position="241"/>
        <end position="260"/>
    </location>
</feature>
<evidence type="ECO:0000313" key="4">
    <source>
        <dbReference type="Proteomes" id="UP001271769"/>
    </source>
</evidence>
<feature type="transmembrane region" description="Helical" evidence="1">
    <location>
        <begin position="98"/>
        <end position="119"/>
    </location>
</feature>
<dbReference type="Pfam" id="PF00892">
    <property type="entry name" value="EamA"/>
    <property type="match status" value="2"/>
</dbReference>
<feature type="transmembrane region" description="Helical" evidence="1">
    <location>
        <begin position="37"/>
        <end position="58"/>
    </location>
</feature>
<evidence type="ECO:0000256" key="1">
    <source>
        <dbReference type="SAM" id="Phobius"/>
    </source>
</evidence>
<name>A0ABU5DSW8_9PROT</name>
<dbReference type="SUPFAM" id="SSF103481">
    <property type="entry name" value="Multidrug resistance efflux transporter EmrE"/>
    <property type="match status" value="2"/>
</dbReference>
<feature type="domain" description="EamA" evidence="2">
    <location>
        <begin position="11"/>
        <end position="143"/>
    </location>
</feature>
<proteinExistence type="predicted"/>
<accession>A0ABU5DSW8</accession>
<dbReference type="Proteomes" id="UP001271769">
    <property type="component" value="Unassembled WGS sequence"/>
</dbReference>
<feature type="transmembrane region" description="Helical" evidence="1">
    <location>
        <begin position="211"/>
        <end position="229"/>
    </location>
</feature>
<protein>
    <submittedName>
        <fullName evidence="3">DMT family transporter</fullName>
    </submittedName>
</protein>
<feature type="transmembrane region" description="Helical" evidence="1">
    <location>
        <begin position="266"/>
        <end position="285"/>
    </location>
</feature>
<keyword evidence="1" id="KW-0812">Transmembrane</keyword>
<reference evidence="3 4" key="1">
    <citation type="journal article" date="2013" name="Antonie Van Leeuwenhoek">
        <title>Dongia rigui sp. nov., isolated from freshwater of a large wetland in Korea.</title>
        <authorList>
            <person name="Baik K.S."/>
            <person name="Hwang Y.M."/>
            <person name="Choi J.S."/>
            <person name="Kwon J."/>
            <person name="Seong C.N."/>
        </authorList>
    </citation>
    <scope>NUCLEOTIDE SEQUENCE [LARGE SCALE GENOMIC DNA]</scope>
    <source>
        <strain evidence="3 4">04SU4-P</strain>
    </source>
</reference>
<keyword evidence="1" id="KW-0472">Membrane</keyword>
<comment type="caution">
    <text evidence="3">The sequence shown here is derived from an EMBL/GenBank/DDBJ whole genome shotgun (WGS) entry which is preliminary data.</text>
</comment>
<feature type="domain" description="EamA" evidence="2">
    <location>
        <begin position="155"/>
        <end position="281"/>
    </location>
</feature>
<dbReference type="InterPro" id="IPR000620">
    <property type="entry name" value="EamA_dom"/>
</dbReference>
<feature type="transmembrane region" description="Helical" evidence="1">
    <location>
        <begin position="152"/>
        <end position="171"/>
    </location>
</feature>
<evidence type="ECO:0000313" key="3">
    <source>
        <dbReference type="EMBL" id="MDY0870462.1"/>
    </source>
</evidence>
<feature type="transmembrane region" description="Helical" evidence="1">
    <location>
        <begin position="70"/>
        <end position="92"/>
    </location>
</feature>